<feature type="region of interest" description="Disordered" evidence="6">
    <location>
        <begin position="147"/>
        <end position="188"/>
    </location>
</feature>
<evidence type="ECO:0000259" key="8">
    <source>
        <dbReference type="PROSITE" id="PS50020"/>
    </source>
</evidence>
<gene>
    <name evidence="9" type="ORF">DYB38_005256</name>
</gene>
<dbReference type="InterPro" id="IPR004853">
    <property type="entry name" value="Sugar_P_trans_dom"/>
</dbReference>
<feature type="transmembrane region" description="Helical" evidence="7">
    <location>
        <begin position="1607"/>
        <end position="1634"/>
    </location>
</feature>
<dbReference type="SUPFAM" id="SSF103481">
    <property type="entry name" value="Multidrug resistance efflux transporter EmrE"/>
    <property type="match status" value="1"/>
</dbReference>
<comment type="subcellular location">
    <subcellularLocation>
        <location evidence="1">Membrane</location>
        <topology evidence="1">Multi-pass membrane protein</topology>
    </subcellularLocation>
</comment>
<dbReference type="PROSITE" id="PS50020">
    <property type="entry name" value="WW_DOMAIN_2"/>
    <property type="match status" value="1"/>
</dbReference>
<dbReference type="Pfam" id="PF03151">
    <property type="entry name" value="TPT"/>
    <property type="match status" value="1"/>
</dbReference>
<dbReference type="Pfam" id="PF00397">
    <property type="entry name" value="WW"/>
    <property type="match status" value="1"/>
</dbReference>
<comment type="caution">
    <text evidence="9">The sequence shown here is derived from an EMBL/GenBank/DDBJ whole genome shotgun (WGS) entry which is preliminary data.</text>
</comment>
<feature type="domain" description="WW" evidence="8">
    <location>
        <begin position="1374"/>
        <end position="1407"/>
    </location>
</feature>
<dbReference type="InterPro" id="IPR036020">
    <property type="entry name" value="WW_dom_sf"/>
</dbReference>
<feature type="region of interest" description="Disordered" evidence="6">
    <location>
        <begin position="1085"/>
        <end position="1110"/>
    </location>
</feature>
<reference evidence="9 10" key="1">
    <citation type="submission" date="2018-08" db="EMBL/GenBank/DDBJ databases">
        <title>Aphanomyces genome sequencing and annotation.</title>
        <authorList>
            <person name="Minardi D."/>
            <person name="Oidtmann B."/>
            <person name="Van Der Giezen M."/>
            <person name="Studholme D.J."/>
        </authorList>
    </citation>
    <scope>NUCLEOTIDE SEQUENCE [LARGE SCALE GENOMIC DNA]</scope>
    <source>
        <strain evidence="9 10">SA</strain>
    </source>
</reference>
<dbReference type="EMBL" id="QUTC01000052">
    <property type="protein sequence ID" value="RHY79019.1"/>
    <property type="molecule type" value="Genomic_DNA"/>
</dbReference>
<evidence type="ECO:0000256" key="3">
    <source>
        <dbReference type="ARBA" id="ARBA00022692"/>
    </source>
</evidence>
<dbReference type="SUPFAM" id="SSF51045">
    <property type="entry name" value="WW domain"/>
    <property type="match status" value="1"/>
</dbReference>
<evidence type="ECO:0000256" key="7">
    <source>
        <dbReference type="SAM" id="Phobius"/>
    </source>
</evidence>
<dbReference type="Gene3D" id="2.20.70.10">
    <property type="match status" value="1"/>
</dbReference>
<dbReference type="SMART" id="SM00456">
    <property type="entry name" value="WW"/>
    <property type="match status" value="1"/>
</dbReference>
<dbReference type="CDD" id="cd00201">
    <property type="entry name" value="WW"/>
    <property type="match status" value="1"/>
</dbReference>
<keyword evidence="3 7" id="KW-0812">Transmembrane</keyword>
<evidence type="ECO:0000256" key="4">
    <source>
        <dbReference type="ARBA" id="ARBA00022989"/>
    </source>
</evidence>
<dbReference type="InterPro" id="IPR003137">
    <property type="entry name" value="PA_domain"/>
</dbReference>
<keyword evidence="5 7" id="KW-0472">Membrane</keyword>
<feature type="transmembrane region" description="Helical" evidence="7">
    <location>
        <begin position="1567"/>
        <end position="1587"/>
    </location>
</feature>
<dbReference type="InterPro" id="IPR000727">
    <property type="entry name" value="T_SNARE_dom"/>
</dbReference>
<evidence type="ECO:0000313" key="9">
    <source>
        <dbReference type="EMBL" id="RHY79019.1"/>
    </source>
</evidence>
<feature type="transmembrane region" description="Helical" evidence="7">
    <location>
        <begin position="1646"/>
        <end position="1664"/>
    </location>
</feature>
<dbReference type="Proteomes" id="UP000265716">
    <property type="component" value="Unassembled WGS sequence"/>
</dbReference>
<dbReference type="VEuPathDB" id="FungiDB:H257_07701"/>
<feature type="transmembrane region" description="Helical" evidence="7">
    <location>
        <begin position="841"/>
        <end position="863"/>
    </location>
</feature>
<accession>A0A397ECF2</accession>
<dbReference type="SUPFAM" id="SSF47661">
    <property type="entry name" value="t-snare proteins"/>
    <property type="match status" value="1"/>
</dbReference>
<protein>
    <recommendedName>
        <fullName evidence="8">WW domain-containing protein</fullName>
    </recommendedName>
</protein>
<dbReference type="InterPro" id="IPR000073">
    <property type="entry name" value="AB_hydrolase_1"/>
</dbReference>
<evidence type="ECO:0000256" key="1">
    <source>
        <dbReference type="ARBA" id="ARBA00004141"/>
    </source>
</evidence>
<dbReference type="InterPro" id="IPR046450">
    <property type="entry name" value="PA_dom_sf"/>
</dbReference>
<dbReference type="Gene3D" id="1.20.58.70">
    <property type="match status" value="1"/>
</dbReference>
<dbReference type="VEuPathDB" id="FungiDB:H257_07702"/>
<evidence type="ECO:0000256" key="2">
    <source>
        <dbReference type="ARBA" id="ARBA00006336"/>
    </source>
</evidence>
<dbReference type="SUPFAM" id="SSF52025">
    <property type="entry name" value="PA domain"/>
    <property type="match status" value="1"/>
</dbReference>
<dbReference type="Pfam" id="PF05739">
    <property type="entry name" value="SNARE"/>
    <property type="match status" value="1"/>
</dbReference>
<evidence type="ECO:0000313" key="10">
    <source>
        <dbReference type="Proteomes" id="UP000265716"/>
    </source>
</evidence>
<comment type="similarity">
    <text evidence="2">Belongs to the isochorismatase family.</text>
</comment>
<dbReference type="PANTHER" id="PTHR11132">
    <property type="entry name" value="SOLUTE CARRIER FAMILY 35"/>
    <property type="match status" value="1"/>
</dbReference>
<evidence type="ECO:0000256" key="5">
    <source>
        <dbReference type="ARBA" id="ARBA00023136"/>
    </source>
</evidence>
<sequence>MARHRPLSKYARVAQQISDAISQTESLLKDLSNLATKKHITVEDDPTKQISDIVEIVKKSIPPMLKDIETFEGAVAGDNQQQKHFYIVCSSLKTRMSNCGKALQEGMQTRASVIKKQSERRTKFGFTGQAPSVQISTPLTIRNKLQAAPTPSSYPTYQQLSQQHPSNVPDPHLSPSPAGVPGADASAPETLGRIEDDMTTAHANVESGYDELMKYFSTVSSNRSLIIKIFVCAYFTFGRRRRLDASAPPSVLSTYPWTPRGFSKHATVSRQRTAASAAAAGSTPSAQCATITVPLCHDGVCNSVRTIDVFVKRIPAAFGTNSTSVWLVQGGPGASSVASTLRPLGFLVDWYTRLGGQVSVYTMDHRGTGRSELLGCDATQTETAGSVGGSSVTLSELPACLQSMQRRYDYQPVAFSITSAAKDIAAVIAALDDAHVYLYGVSYGTAVVERVMHFSPSAVRGFVLDGVQSEAFPTWADAPTFTNWDRDFSGVAGRFLDLCQDDAYCRPKFAPLGGLRPALLELYDGLDGGSHNCTAFVKSWGAPDDAPPSSTLRTLFGSFFPDMTLRLLLPVFIYRLHRCTSNDMDVLTFALDQMYGGGASSSPGDGGDDAPDSAMLYKTIVYSELWQRPTPGLLDLYQDFADSTMSSGIYPQVVEYCIFAGATSSEQNCADLGTMLPDGVDASVNFTYTPDAYFNVTAAIPPHASVVVLSGKLDPQTPHKYALDQFQRMTGTAKRLFPFDYAAHGTIVTTPVATTPNNPTCAVSLIVSYVQNQGDVDKIDTSCLARVLPLVFQWTQGAAKDTFNVTDAFDGVVGQDVPTTPPPSTTSAIPPMHTDEATVSYLTGLVVACAVLGVLSLILVALLRTLHKISRLDAVSSGRLVVADPITAETPLKNTKDVAGKIVLVQRGGCDFLSKTIQVQKAGAVAIIVANTDEENPQLAFVMDAGLTRSGMNAKIPALMAPFATAQHLLDLVGETSGMKLNVSIVLLDATEASAVLDAQERGRQQRAKEADALRMQQEREKKQREATMLLRSRLVKDNQVAKALVDQIIPPVTVQLAPSTTSTLAESDDVSMFAPVLVPAAPPVAPSTAPSAGAMTAEPVKTSSTSSSKLDGVIQSNTTGLLVLDVQYYCAMPHVGKHSNMDRATSSKEYYFDRIKSTMVPNIQSILHILRQQSMEVVYATIESMTKNGRDRSKAHKMAGIHVSKHSFDAKVLESVAPTDYDIVIPRTTNADYILRNLGISCLVLVGVSTLGTLEATVRDALDRGYTALVVEDAVAFDTPEEHAAVMKSAAKMGAHCLQLLVDYGGDVGTVDDRGWSALHYAAACPRGVHAVTWLCEMAPLLTVVDGGWGVPYYEEEQKTATTMDSQPNSVDETIAHAWVACTTEDGQAYFYNTVTFESVWELPEDASATLQHQDGIASEDGHGDGPGGHGDEQLLLPICMVPTICPLYEMDNPDVHAKEMLRRKKERETRRSSRSKLVVPRSDKPKSFVGNTSHYAVCLWLSLWFALNMTVTIVNKQALTVLNLPVTLTCVHMACNSIGAYLYVHLSCRGGARGRPLPLRPDQAITMFFFSFIFVSNIILGNWSLGLVSVSLNQIMRALVPGTTAVLSTVVLHSTYTMSQILALVPIALGVYIACSRDIASTPMGIAITALAILFASLKSVLSSKVSHSNVILFWDVLQSTPWDVVRPAVGLYVVTGAFSFALNVTSFAANRCTSAVTLAVCANVKQVAVVALSVVIHGDDVVSGQMLWGCALVVAGGVWYSYVAHHPFTKQLAKS</sequence>
<dbReference type="VEuPathDB" id="FungiDB:H257_07698"/>
<feature type="transmembrane region" description="Helical" evidence="7">
    <location>
        <begin position="1745"/>
        <end position="1765"/>
    </location>
</feature>
<dbReference type="Gene3D" id="3.40.50.850">
    <property type="entry name" value="Isochorismatase-like"/>
    <property type="match status" value="1"/>
</dbReference>
<dbReference type="GO" id="GO:0016020">
    <property type="term" value="C:membrane"/>
    <property type="evidence" value="ECO:0007669"/>
    <property type="project" value="UniProtKB-SubCell"/>
</dbReference>
<evidence type="ECO:0000256" key="6">
    <source>
        <dbReference type="SAM" id="MobiDB-lite"/>
    </source>
</evidence>
<dbReference type="InterPro" id="IPR010989">
    <property type="entry name" value="SNARE"/>
</dbReference>
<dbReference type="InterPro" id="IPR036380">
    <property type="entry name" value="Isochorismatase-like_sf"/>
</dbReference>
<name>A0A397ECF2_APHAT</name>
<feature type="transmembrane region" description="Helical" evidence="7">
    <location>
        <begin position="1528"/>
        <end position="1546"/>
    </location>
</feature>
<feature type="transmembrane region" description="Helical" evidence="7">
    <location>
        <begin position="1719"/>
        <end position="1739"/>
    </location>
</feature>
<dbReference type="InterPro" id="IPR029058">
    <property type="entry name" value="AB_hydrolase_fold"/>
</dbReference>
<dbReference type="Pfam" id="PF02225">
    <property type="entry name" value="PA"/>
    <property type="match status" value="1"/>
</dbReference>
<feature type="transmembrane region" description="Helical" evidence="7">
    <location>
        <begin position="1496"/>
        <end position="1516"/>
    </location>
</feature>
<dbReference type="InterPro" id="IPR000868">
    <property type="entry name" value="Isochorismatase-like_dom"/>
</dbReference>
<dbReference type="GO" id="GO:0016192">
    <property type="term" value="P:vesicle-mediated transport"/>
    <property type="evidence" value="ECO:0007669"/>
    <property type="project" value="InterPro"/>
</dbReference>
<organism evidence="9 10">
    <name type="scientific">Aphanomyces astaci</name>
    <name type="common">Crayfish plague agent</name>
    <dbReference type="NCBI Taxonomy" id="112090"/>
    <lineage>
        <taxon>Eukaryota</taxon>
        <taxon>Sar</taxon>
        <taxon>Stramenopiles</taxon>
        <taxon>Oomycota</taxon>
        <taxon>Saprolegniomycetes</taxon>
        <taxon>Saprolegniales</taxon>
        <taxon>Verrucalvaceae</taxon>
        <taxon>Aphanomyces</taxon>
    </lineage>
</organism>
<dbReference type="InterPro" id="IPR001202">
    <property type="entry name" value="WW_dom"/>
</dbReference>
<dbReference type="SUPFAM" id="SSF52499">
    <property type="entry name" value="Isochorismatase-like hydrolases"/>
    <property type="match status" value="1"/>
</dbReference>
<dbReference type="Pfam" id="PF00857">
    <property type="entry name" value="Isochorismatase"/>
    <property type="match status" value="1"/>
</dbReference>
<feature type="transmembrane region" description="Helical" evidence="7">
    <location>
        <begin position="1692"/>
        <end position="1712"/>
    </location>
</feature>
<proteinExistence type="inferred from homology"/>
<dbReference type="Pfam" id="PF00561">
    <property type="entry name" value="Abhydrolase_1"/>
    <property type="match status" value="1"/>
</dbReference>
<keyword evidence="4 7" id="KW-1133">Transmembrane helix</keyword>
<dbReference type="InterPro" id="IPR036770">
    <property type="entry name" value="Ankyrin_rpt-contain_sf"/>
</dbReference>
<dbReference type="InterPro" id="IPR050186">
    <property type="entry name" value="TPT_transporter"/>
</dbReference>
<dbReference type="CDD" id="cd00431">
    <property type="entry name" value="cysteine_hydrolases"/>
    <property type="match status" value="1"/>
</dbReference>
<dbReference type="SUPFAM" id="SSF53474">
    <property type="entry name" value="alpha/beta-Hydrolases"/>
    <property type="match status" value="1"/>
</dbReference>
<dbReference type="Gene3D" id="3.50.30.30">
    <property type="match status" value="1"/>
</dbReference>
<dbReference type="VEuPathDB" id="FungiDB:H257_07699"/>
<feature type="compositionally biased region" description="Polar residues" evidence="6">
    <location>
        <begin position="149"/>
        <end position="166"/>
    </location>
</feature>
<dbReference type="SUPFAM" id="SSF48403">
    <property type="entry name" value="Ankyrin repeat"/>
    <property type="match status" value="1"/>
</dbReference>
<dbReference type="Gene3D" id="3.40.50.1820">
    <property type="entry name" value="alpha/beta hydrolase"/>
    <property type="match status" value="1"/>
</dbReference>
<dbReference type="InterPro" id="IPR037185">
    <property type="entry name" value="EmrE-like"/>
</dbReference>